<dbReference type="EMBL" id="CYRY02035113">
    <property type="protein sequence ID" value="VCX13862.1"/>
    <property type="molecule type" value="Genomic_DNA"/>
</dbReference>
<protein>
    <submittedName>
        <fullName evidence="1">Uncharacterized protein</fullName>
    </submittedName>
</protein>
<name>A0A9X9M0S8_GULGU</name>
<reference evidence="1 2" key="1">
    <citation type="submission" date="2018-10" db="EMBL/GenBank/DDBJ databases">
        <authorList>
            <person name="Ekblom R."/>
            <person name="Jareborg N."/>
        </authorList>
    </citation>
    <scope>NUCLEOTIDE SEQUENCE [LARGE SCALE GENOMIC DNA]</scope>
    <source>
        <tissue evidence="1">Muscle</tissue>
    </source>
</reference>
<evidence type="ECO:0000313" key="1">
    <source>
        <dbReference type="EMBL" id="VCX13862.1"/>
    </source>
</evidence>
<evidence type="ECO:0000313" key="2">
    <source>
        <dbReference type="Proteomes" id="UP000269945"/>
    </source>
</evidence>
<sequence>PGVLPRVLQRSHSSQKAQSLVQDLKGVSQGSHCAYKCPGEVHLFGPQGHQGEEGGQIFKTHAGPWAPTILISAWTIWRPPASVFTTLAPSFLSLGEALHGQRGPLPPFLDWN</sequence>
<proteinExistence type="predicted"/>
<organism evidence="1 2">
    <name type="scientific">Gulo gulo</name>
    <name type="common">Wolverine</name>
    <name type="synonym">Gluton</name>
    <dbReference type="NCBI Taxonomy" id="48420"/>
    <lineage>
        <taxon>Eukaryota</taxon>
        <taxon>Metazoa</taxon>
        <taxon>Chordata</taxon>
        <taxon>Craniata</taxon>
        <taxon>Vertebrata</taxon>
        <taxon>Euteleostomi</taxon>
        <taxon>Mammalia</taxon>
        <taxon>Eutheria</taxon>
        <taxon>Laurasiatheria</taxon>
        <taxon>Carnivora</taxon>
        <taxon>Caniformia</taxon>
        <taxon>Musteloidea</taxon>
        <taxon>Mustelidae</taxon>
        <taxon>Guloninae</taxon>
        <taxon>Gulo</taxon>
    </lineage>
</organism>
<feature type="non-terminal residue" evidence="1">
    <location>
        <position position="112"/>
    </location>
</feature>
<dbReference type="AlphaFoldDB" id="A0A9X9M0S8"/>
<feature type="non-terminal residue" evidence="1">
    <location>
        <position position="1"/>
    </location>
</feature>
<comment type="caution">
    <text evidence="1">The sequence shown here is derived from an EMBL/GenBank/DDBJ whole genome shotgun (WGS) entry which is preliminary data.</text>
</comment>
<keyword evidence="2" id="KW-1185">Reference proteome</keyword>
<dbReference type="Proteomes" id="UP000269945">
    <property type="component" value="Unassembled WGS sequence"/>
</dbReference>
<accession>A0A9X9M0S8</accession>
<gene>
    <name evidence="1" type="ORF">BN2614_LOCUS4</name>
</gene>